<comment type="caution">
    <text evidence="1">The sequence shown here is derived from an EMBL/GenBank/DDBJ whole genome shotgun (WGS) entry which is preliminary data.</text>
</comment>
<dbReference type="Proteomes" id="UP000746690">
    <property type="component" value="Unassembled WGS sequence"/>
</dbReference>
<keyword evidence="2" id="KW-1185">Reference proteome</keyword>
<organism evidence="1 2">
    <name type="scientific">Flavivirga algicola</name>
    <dbReference type="NCBI Taxonomy" id="2729136"/>
    <lineage>
        <taxon>Bacteria</taxon>
        <taxon>Pseudomonadati</taxon>
        <taxon>Bacteroidota</taxon>
        <taxon>Flavobacteriia</taxon>
        <taxon>Flavobacteriales</taxon>
        <taxon>Flavobacteriaceae</taxon>
        <taxon>Flavivirga</taxon>
    </lineage>
</organism>
<sequence length="107" mass="12474">MEPEQYFETIRVKFCSSHKGVTAGKMMHSEAIHYKGKVFAFFSTKQKMVFKLGKQFNVQVVDVPLEMFSPFKNKKPMSGWYQLGVEYKDSWESLTNLALDTIIHKDK</sequence>
<reference evidence="1 2" key="1">
    <citation type="submission" date="2020-04" db="EMBL/GenBank/DDBJ databases">
        <title>A Flavivirga sp. nov.</title>
        <authorList>
            <person name="Sun X."/>
        </authorList>
    </citation>
    <scope>NUCLEOTIDE SEQUENCE [LARGE SCALE GENOMIC DNA]</scope>
    <source>
        <strain evidence="1 2">Y03</strain>
    </source>
</reference>
<proteinExistence type="predicted"/>
<accession>A0ABX1RZC3</accession>
<evidence type="ECO:0008006" key="3">
    <source>
        <dbReference type="Google" id="ProtNLM"/>
    </source>
</evidence>
<dbReference type="EMBL" id="JABBHF010000005">
    <property type="protein sequence ID" value="NMH87742.1"/>
    <property type="molecule type" value="Genomic_DNA"/>
</dbReference>
<gene>
    <name evidence="1" type="ORF">HHX25_09520</name>
</gene>
<evidence type="ECO:0000313" key="1">
    <source>
        <dbReference type="EMBL" id="NMH87742.1"/>
    </source>
</evidence>
<name>A0ABX1RZC3_9FLAO</name>
<protein>
    <recommendedName>
        <fullName evidence="3">TfoX N-terminal domain-containing protein</fullName>
    </recommendedName>
</protein>
<evidence type="ECO:0000313" key="2">
    <source>
        <dbReference type="Proteomes" id="UP000746690"/>
    </source>
</evidence>